<evidence type="ECO:0000313" key="2">
    <source>
        <dbReference type="Proteomes" id="UP000829398"/>
    </source>
</evidence>
<evidence type="ECO:0000313" key="1">
    <source>
        <dbReference type="EMBL" id="KAH9755482.1"/>
    </source>
</evidence>
<accession>A0ACB8KLZ5</accession>
<protein>
    <submittedName>
        <fullName evidence="1">Usp domain-containing protein</fullName>
    </submittedName>
</protein>
<dbReference type="Proteomes" id="UP000829398">
    <property type="component" value="Chromosome 5"/>
</dbReference>
<reference evidence="2" key="1">
    <citation type="journal article" date="2023" name="Hortic. Res.">
        <title>A chromosome-level phased genome enabling allele-level studies in sweet orange: a case study on citrus Huanglongbing tolerance.</title>
        <authorList>
            <person name="Wu B."/>
            <person name="Yu Q."/>
            <person name="Deng Z."/>
            <person name="Duan Y."/>
            <person name="Luo F."/>
            <person name="Gmitter F. Jr."/>
        </authorList>
    </citation>
    <scope>NUCLEOTIDE SEQUENCE [LARGE SCALE GENOMIC DNA]</scope>
    <source>
        <strain evidence="2">cv. Valencia</strain>
    </source>
</reference>
<gene>
    <name evidence="1" type="ORF">KPL71_015799</name>
</gene>
<name>A0ACB8KLZ5_CITSI</name>
<comment type="caution">
    <text evidence="1">The sequence shown here is derived from an EMBL/GenBank/DDBJ whole genome shotgun (WGS) entry which is preliminary data.</text>
</comment>
<keyword evidence="2" id="KW-1185">Reference proteome</keyword>
<organism evidence="1 2">
    <name type="scientific">Citrus sinensis</name>
    <name type="common">Sweet orange</name>
    <name type="synonym">Citrus aurantium var. sinensis</name>
    <dbReference type="NCBI Taxonomy" id="2711"/>
    <lineage>
        <taxon>Eukaryota</taxon>
        <taxon>Viridiplantae</taxon>
        <taxon>Streptophyta</taxon>
        <taxon>Embryophyta</taxon>
        <taxon>Tracheophyta</taxon>
        <taxon>Spermatophyta</taxon>
        <taxon>Magnoliopsida</taxon>
        <taxon>eudicotyledons</taxon>
        <taxon>Gunneridae</taxon>
        <taxon>Pentapetalae</taxon>
        <taxon>rosids</taxon>
        <taxon>malvids</taxon>
        <taxon>Sapindales</taxon>
        <taxon>Rutaceae</taxon>
        <taxon>Aurantioideae</taxon>
        <taxon>Citrus</taxon>
    </lineage>
</organism>
<sequence>MSVGDAAAKERKILVAVDEGDESMYALTWCLTNVISPNSKDTLILLHAQAPRAAYTALDGTGYLFSTDIMSTMDKYHNDAADRLIETAKNMCKDHVNDVKVETRVESGDPRDVICEMVQKLGVDVLVMGSHGYGWFKRAFLGSVSNHCAQNVKCPVLIVKKPKSNNLGNVNVCMYK</sequence>
<proteinExistence type="predicted"/>
<dbReference type="EMBL" id="CM039174">
    <property type="protein sequence ID" value="KAH9755482.1"/>
    <property type="molecule type" value="Genomic_DNA"/>
</dbReference>